<dbReference type="Proteomes" id="UP001331761">
    <property type="component" value="Unassembled WGS sequence"/>
</dbReference>
<dbReference type="EMBL" id="WIXE01008305">
    <property type="protein sequence ID" value="KAK5979506.1"/>
    <property type="molecule type" value="Genomic_DNA"/>
</dbReference>
<keyword evidence="2" id="KW-1185">Reference proteome</keyword>
<accession>A0AAN8FGR9</accession>
<name>A0AAN8FGR9_TRICO</name>
<comment type="caution">
    <text evidence="1">The sequence shown here is derived from an EMBL/GenBank/DDBJ whole genome shotgun (WGS) entry which is preliminary data.</text>
</comment>
<sequence>MKSSLSLDDKEASDAVSFLIRCLKESKKARHVRQQLWSVRPSTFNCNTFFGLYPTSTCRTERYRCEQTPAFHDHAASSVDPSANHFQTLIEFKERYGSYRKLKLLRRRESRLSSSTCLERTHKASLLPYFLMMTLVCVRYGNRHFYLQ</sequence>
<proteinExistence type="predicted"/>
<dbReference type="AlphaFoldDB" id="A0AAN8FGR9"/>
<organism evidence="1 2">
    <name type="scientific">Trichostrongylus colubriformis</name>
    <name type="common">Black scour worm</name>
    <dbReference type="NCBI Taxonomy" id="6319"/>
    <lineage>
        <taxon>Eukaryota</taxon>
        <taxon>Metazoa</taxon>
        <taxon>Ecdysozoa</taxon>
        <taxon>Nematoda</taxon>
        <taxon>Chromadorea</taxon>
        <taxon>Rhabditida</taxon>
        <taxon>Rhabditina</taxon>
        <taxon>Rhabditomorpha</taxon>
        <taxon>Strongyloidea</taxon>
        <taxon>Trichostrongylidae</taxon>
        <taxon>Trichostrongylus</taxon>
    </lineage>
</organism>
<evidence type="ECO:0000313" key="1">
    <source>
        <dbReference type="EMBL" id="KAK5979506.1"/>
    </source>
</evidence>
<reference evidence="1 2" key="1">
    <citation type="submission" date="2019-10" db="EMBL/GenBank/DDBJ databases">
        <title>Assembly and Annotation for the nematode Trichostrongylus colubriformis.</title>
        <authorList>
            <person name="Martin J."/>
        </authorList>
    </citation>
    <scope>NUCLEOTIDE SEQUENCE [LARGE SCALE GENOMIC DNA]</scope>
    <source>
        <strain evidence="1">G859</strain>
        <tissue evidence="1">Whole worm</tissue>
    </source>
</reference>
<evidence type="ECO:0000313" key="2">
    <source>
        <dbReference type="Proteomes" id="UP001331761"/>
    </source>
</evidence>
<protein>
    <submittedName>
        <fullName evidence="1">Uncharacterized protein</fullName>
    </submittedName>
</protein>
<gene>
    <name evidence="1" type="ORF">GCK32_017804</name>
</gene>